<dbReference type="AlphaFoldDB" id="A0A1M6EL91"/>
<dbReference type="RefSeq" id="WP_073310662.1">
    <property type="nucleotide sequence ID" value="NZ_FQZI01000003.1"/>
</dbReference>
<keyword evidence="1" id="KW-1133">Transmembrane helix</keyword>
<sequence>MFFKRVDIEEVLIKEKLKSGSKTDLLAFTQKVIDNIEHSNQFTAVNKLYLDKLDSNAIYHISEIKKICIEYRLRFLDKSYYKLNLPNEATEKIEVLNNIHNTNLHSLMIIAPAKSLKLENYDDPLLFAPIGNDYYYLIHKWGNDLHPLRKWFSWPMKNLSNLLITIFLISLLTTIVIPIKKFDNTNSSSVALITFLFVFKSYCGIILYFFIWKGKQFSTNNWNNKYFN</sequence>
<evidence type="ECO:0000313" key="3">
    <source>
        <dbReference type="Proteomes" id="UP000184488"/>
    </source>
</evidence>
<reference evidence="3" key="1">
    <citation type="submission" date="2016-11" db="EMBL/GenBank/DDBJ databases">
        <authorList>
            <person name="Varghese N."/>
            <person name="Submissions S."/>
        </authorList>
    </citation>
    <scope>NUCLEOTIDE SEQUENCE [LARGE SCALE GENOMIC DNA]</scope>
    <source>
        <strain evidence="3">DSM 18829</strain>
    </source>
</reference>
<evidence type="ECO:0000313" key="2">
    <source>
        <dbReference type="EMBL" id="SHI86261.1"/>
    </source>
</evidence>
<dbReference type="OrthoDB" id="1425482at2"/>
<name>A0A1M6EL91_9FLAO</name>
<gene>
    <name evidence="2" type="ORF">SAMN05444363_1832</name>
</gene>
<keyword evidence="3" id="KW-1185">Reference proteome</keyword>
<keyword evidence="1" id="KW-0812">Transmembrane</keyword>
<accession>A0A1M6EL91</accession>
<proteinExistence type="predicted"/>
<dbReference type="STRING" id="415425.SAMN05444363_1832"/>
<organism evidence="2 3">
    <name type="scientific">Flavobacterium terrae</name>
    <dbReference type="NCBI Taxonomy" id="415425"/>
    <lineage>
        <taxon>Bacteria</taxon>
        <taxon>Pseudomonadati</taxon>
        <taxon>Bacteroidota</taxon>
        <taxon>Flavobacteriia</taxon>
        <taxon>Flavobacteriales</taxon>
        <taxon>Flavobacteriaceae</taxon>
        <taxon>Flavobacterium</taxon>
    </lineage>
</organism>
<dbReference type="Proteomes" id="UP000184488">
    <property type="component" value="Unassembled WGS sequence"/>
</dbReference>
<keyword evidence="1" id="KW-0472">Membrane</keyword>
<dbReference type="EMBL" id="FQZI01000003">
    <property type="protein sequence ID" value="SHI86261.1"/>
    <property type="molecule type" value="Genomic_DNA"/>
</dbReference>
<feature type="transmembrane region" description="Helical" evidence="1">
    <location>
        <begin position="159"/>
        <end position="179"/>
    </location>
</feature>
<feature type="transmembrane region" description="Helical" evidence="1">
    <location>
        <begin position="191"/>
        <end position="211"/>
    </location>
</feature>
<protein>
    <submittedName>
        <fullName evidence="2">Uncharacterized protein</fullName>
    </submittedName>
</protein>
<evidence type="ECO:0000256" key="1">
    <source>
        <dbReference type="SAM" id="Phobius"/>
    </source>
</evidence>